<name>A0A2I6UGC5_9CAUD</name>
<evidence type="ECO:0000313" key="1">
    <source>
        <dbReference type="EMBL" id="AUO79020.1"/>
    </source>
</evidence>
<sequence>MTKNDKVLVVGDCMFKDHRGHVERIYGDSEDDYAVVKVRMFTTNLQRTLRFFRCELQLINH</sequence>
<evidence type="ECO:0000313" key="2">
    <source>
        <dbReference type="Proteomes" id="UP000241693"/>
    </source>
</evidence>
<dbReference type="KEGG" id="vg:40236185"/>
<proteinExistence type="predicted"/>
<dbReference type="GeneID" id="40236185"/>
<reference evidence="1 2" key="1">
    <citation type="submission" date="2017-07" db="EMBL/GenBank/DDBJ databases">
        <title>Characterization of ecologically diverse viruses infecting co-occurring strains of cosmopolitan hyperhalophilic Bacteroidetes.</title>
        <authorList>
            <person name="Villamor J."/>
            <person name="Ramos-Barbero M.D."/>
            <person name="Gonzalez-Torres P."/>
            <person name="Gabaldon T."/>
            <person name="Rollesso-Mora R."/>
            <person name="Meseguer I."/>
            <person name="Martinez-Garcia M."/>
            <person name="Santos F."/>
            <person name="Anton J."/>
        </authorList>
    </citation>
    <scope>NUCLEOTIDE SEQUENCE [LARGE SCALE GENOMIC DNA]</scope>
</reference>
<protein>
    <submittedName>
        <fullName evidence="1">Uncharacterized protein</fullName>
    </submittedName>
</protein>
<dbReference type="Proteomes" id="UP000241693">
    <property type="component" value="Segment"/>
</dbReference>
<organism evidence="1 2">
    <name type="scientific">Salinibacter phage M8CC-19</name>
    <dbReference type="NCBI Taxonomy" id="2681613"/>
    <lineage>
        <taxon>Viruses</taxon>
        <taxon>Duplodnaviria</taxon>
        <taxon>Heunggongvirae</taxon>
        <taxon>Uroviricota</taxon>
        <taxon>Caudoviricetes</taxon>
        <taxon>Kryptosalinivirus</taxon>
        <taxon>Kryptosalinivirus M8CC19</taxon>
    </lineage>
</organism>
<accession>A0A2I6UGC5</accession>
<keyword evidence="2" id="KW-1185">Reference proteome</keyword>
<dbReference type="EMBL" id="MF580956">
    <property type="protein sequence ID" value="AUO79020.1"/>
    <property type="molecule type" value="Genomic_DNA"/>
</dbReference>
<dbReference type="RefSeq" id="YP_009639393.1">
    <property type="nucleotide sequence ID" value="NC_042349.1"/>
</dbReference>